<dbReference type="GO" id="GO:0030428">
    <property type="term" value="C:cell septum"/>
    <property type="evidence" value="ECO:0007669"/>
    <property type="project" value="UniProtKB-SubCell"/>
</dbReference>
<dbReference type="SUPFAM" id="SSF50249">
    <property type="entry name" value="Nucleic acid-binding proteins"/>
    <property type="match status" value="1"/>
</dbReference>
<dbReference type="InterPro" id="IPR014722">
    <property type="entry name" value="Rib_uL2_dom2"/>
</dbReference>
<comment type="similarity">
    <text evidence="2">Belongs to the eIF-5A family. Hex1 subfamily.</text>
</comment>
<dbReference type="Gene3D" id="2.40.50.140">
    <property type="entry name" value="Nucleic acid-binding proteins"/>
    <property type="match status" value="1"/>
</dbReference>
<evidence type="ECO:0000313" key="6">
    <source>
        <dbReference type="EMBL" id="KAF4626759.1"/>
    </source>
</evidence>
<dbReference type="GO" id="GO:0045905">
    <property type="term" value="P:positive regulation of translational termination"/>
    <property type="evidence" value="ECO:0007669"/>
    <property type="project" value="InterPro"/>
</dbReference>
<dbReference type="GO" id="GO:0043022">
    <property type="term" value="F:ribosome binding"/>
    <property type="evidence" value="ECO:0007669"/>
    <property type="project" value="InterPro"/>
</dbReference>
<feature type="compositionally biased region" description="Basic and acidic residues" evidence="3">
    <location>
        <begin position="48"/>
        <end position="60"/>
    </location>
</feature>
<dbReference type="FunFam" id="2.40.50.140:FF:000229">
    <property type="entry name" value="Woronin body major protein"/>
    <property type="match status" value="1"/>
</dbReference>
<comment type="caution">
    <text evidence="6">The sequence shown here is derived from an EMBL/GenBank/DDBJ whole genome shotgun (WGS) entry which is preliminary data.</text>
</comment>
<dbReference type="PANTHER" id="PTHR11673">
    <property type="entry name" value="TRANSLATION INITIATION FACTOR 5A FAMILY MEMBER"/>
    <property type="match status" value="1"/>
</dbReference>
<feature type="domain" description="Translation initiation factor 5A C-terminal" evidence="4">
    <location>
        <begin position="451"/>
        <end position="516"/>
    </location>
</feature>
<evidence type="ECO:0000259" key="4">
    <source>
        <dbReference type="Pfam" id="PF01287"/>
    </source>
</evidence>
<dbReference type="CDD" id="cd04469">
    <property type="entry name" value="S1_Hex1"/>
    <property type="match status" value="1"/>
</dbReference>
<dbReference type="Gene3D" id="2.30.30.30">
    <property type="match status" value="1"/>
</dbReference>
<reference evidence="6 7" key="1">
    <citation type="submission" date="2020-03" db="EMBL/GenBank/DDBJ databases">
        <title>Draft Genome Sequence of Cudoniella acicularis.</title>
        <authorList>
            <person name="Buettner E."/>
            <person name="Kellner H."/>
        </authorList>
    </citation>
    <scope>NUCLEOTIDE SEQUENCE [LARGE SCALE GENOMIC DNA]</scope>
    <source>
        <strain evidence="6 7">DSM 108380</strain>
    </source>
</reference>
<dbReference type="GO" id="GO:0140266">
    <property type="term" value="C:Woronin body"/>
    <property type="evidence" value="ECO:0007669"/>
    <property type="project" value="UniProtKB-ARBA"/>
</dbReference>
<dbReference type="GO" id="GO:0003723">
    <property type="term" value="F:RNA binding"/>
    <property type="evidence" value="ECO:0007669"/>
    <property type="project" value="InterPro"/>
</dbReference>
<evidence type="ECO:0000259" key="5">
    <source>
        <dbReference type="Pfam" id="PF21485"/>
    </source>
</evidence>
<keyword evidence="7" id="KW-1185">Reference proteome</keyword>
<protein>
    <recommendedName>
        <fullName evidence="8">Translation elongation factor IF5A C-terminal domain-containing protein</fullName>
    </recommendedName>
</protein>
<accession>A0A8H4W0N9</accession>
<dbReference type="EMBL" id="JAAMPI010001089">
    <property type="protein sequence ID" value="KAF4626759.1"/>
    <property type="molecule type" value="Genomic_DNA"/>
</dbReference>
<gene>
    <name evidence="6" type="ORF">G7Y89_g11397</name>
</gene>
<proteinExistence type="inferred from homology"/>
<dbReference type="Pfam" id="PF21485">
    <property type="entry name" value="IF5A-like_N"/>
    <property type="match status" value="1"/>
</dbReference>
<organism evidence="6 7">
    <name type="scientific">Cudoniella acicularis</name>
    <dbReference type="NCBI Taxonomy" id="354080"/>
    <lineage>
        <taxon>Eukaryota</taxon>
        <taxon>Fungi</taxon>
        <taxon>Dikarya</taxon>
        <taxon>Ascomycota</taxon>
        <taxon>Pezizomycotina</taxon>
        <taxon>Leotiomycetes</taxon>
        <taxon>Helotiales</taxon>
        <taxon>Tricladiaceae</taxon>
        <taxon>Cudoniella</taxon>
    </lineage>
</organism>
<feature type="region of interest" description="Disordered" evidence="3">
    <location>
        <begin position="195"/>
        <end position="223"/>
    </location>
</feature>
<dbReference type="InterPro" id="IPR020189">
    <property type="entry name" value="IF5A_C"/>
</dbReference>
<dbReference type="InterPro" id="IPR008991">
    <property type="entry name" value="Translation_prot_SH3-like_sf"/>
</dbReference>
<dbReference type="AlphaFoldDB" id="A0A8H4W0N9"/>
<evidence type="ECO:0008006" key="8">
    <source>
        <dbReference type="Google" id="ProtNLM"/>
    </source>
</evidence>
<evidence type="ECO:0000313" key="7">
    <source>
        <dbReference type="Proteomes" id="UP000566819"/>
    </source>
</evidence>
<name>A0A8H4W0N9_9HELO</name>
<comment type="subcellular location">
    <subcellularLocation>
        <location evidence="1">Cell septum</location>
    </subcellularLocation>
</comment>
<dbReference type="FunFam" id="2.30.30.30:FF:000033">
    <property type="entry name" value="Woronin body major protein HEX1"/>
    <property type="match status" value="1"/>
</dbReference>
<dbReference type="OrthoDB" id="9975114at2759"/>
<dbReference type="InterPro" id="IPR001884">
    <property type="entry name" value="IF5A-like"/>
</dbReference>
<evidence type="ECO:0000256" key="3">
    <source>
        <dbReference type="SAM" id="MobiDB-lite"/>
    </source>
</evidence>
<dbReference type="InterPro" id="IPR012340">
    <property type="entry name" value="NA-bd_OB-fold"/>
</dbReference>
<dbReference type="Pfam" id="PF01287">
    <property type="entry name" value="eIF-5a"/>
    <property type="match status" value="1"/>
</dbReference>
<dbReference type="InterPro" id="IPR048670">
    <property type="entry name" value="IF5A-like_N"/>
</dbReference>
<feature type="region of interest" description="Disordered" evidence="3">
    <location>
        <begin position="42"/>
        <end position="98"/>
    </location>
</feature>
<dbReference type="Proteomes" id="UP000566819">
    <property type="component" value="Unassembled WGS sequence"/>
</dbReference>
<feature type="domain" description="Translation initiation factor 5A-like N-terminal" evidence="5">
    <location>
        <begin position="378"/>
        <end position="429"/>
    </location>
</feature>
<dbReference type="GO" id="GO:0045901">
    <property type="term" value="P:positive regulation of translational elongation"/>
    <property type="evidence" value="ECO:0007669"/>
    <property type="project" value="InterPro"/>
</dbReference>
<feature type="compositionally biased region" description="Basic and acidic residues" evidence="3">
    <location>
        <begin position="70"/>
        <end position="98"/>
    </location>
</feature>
<dbReference type="InterPro" id="IPR037318">
    <property type="entry name" value="Hex1_S1"/>
</dbReference>
<evidence type="ECO:0000256" key="1">
    <source>
        <dbReference type="ARBA" id="ARBA00004431"/>
    </source>
</evidence>
<dbReference type="SUPFAM" id="SSF50104">
    <property type="entry name" value="Translation proteins SH3-like domain"/>
    <property type="match status" value="1"/>
</dbReference>
<sequence>MEVNGWRILLECIFPSSYRSDAGAVESSTIEQTHVEGEIHLPQPKQRVGRESQEQERFEETDVSASASLEPRERREEEYHKEEVHITREEDRHHRPSRREEVYIREDRRPEHFREPEHKVTSTRIDIEAPRYQRRRYNTDADITVELPHHRRHQHETEIDFTERQYRSRFQPTFREEVRVNESTVEPSHFQPIPIHKEARVSGSTVDPPRYQSSNYREDTRVNGTTVDAPQFKSTYREESRVGGTTVDAPRFKSTYKEESRVGTTVDAPRFQQPTYREEVRVSGTTVDAPRFVAPKHKEVRIREETVVDAPRFKSSKMGYYDEDGHYHSFRHGLHRAADKVLGRHHHHNHQEREEIDITIGPSPAPARSTAEPAYTPNTVTIPCHHIRVGDLLILQGRPCQVIRITTSAATGQHRYLGVDLFTKQLHEESSFISNPSPSVVVQTMLGPVFKQYRVLDLQDGTVVAMTETGDVKQAVPVIDQSNLWSRLKEAFETGRGSVRVLVISDHGSELAVDMKTIHGSRL</sequence>
<evidence type="ECO:0000256" key="2">
    <source>
        <dbReference type="ARBA" id="ARBA00061629"/>
    </source>
</evidence>
<dbReference type="GO" id="GO:0003746">
    <property type="term" value="F:translation elongation factor activity"/>
    <property type="evidence" value="ECO:0007669"/>
    <property type="project" value="InterPro"/>
</dbReference>